<dbReference type="InterPro" id="IPR004569">
    <property type="entry name" value="PyrdxlP_synth_PdxJ"/>
</dbReference>
<evidence type="ECO:0000256" key="2">
    <source>
        <dbReference type="ARBA" id="ARBA00022679"/>
    </source>
</evidence>
<dbReference type="Pfam" id="PF03740">
    <property type="entry name" value="PdxJ"/>
    <property type="match status" value="1"/>
</dbReference>
<comment type="similarity">
    <text evidence="4">Belongs to the PNP synthase family.</text>
</comment>
<dbReference type="SUPFAM" id="SSF63892">
    <property type="entry name" value="Pyridoxine 5'-phosphate synthase"/>
    <property type="match status" value="1"/>
</dbReference>
<dbReference type="NCBIfam" id="NF003625">
    <property type="entry name" value="PRK05265.1-3"/>
    <property type="match status" value="1"/>
</dbReference>
<dbReference type="PANTHER" id="PTHR30456">
    <property type="entry name" value="PYRIDOXINE 5'-PHOSPHATE SYNTHASE"/>
    <property type="match status" value="1"/>
</dbReference>
<dbReference type="KEGG" id="llp:GH975_09160"/>
<proteinExistence type="inferred from homology"/>
<feature type="binding site" evidence="4">
    <location>
        <position position="52"/>
    </location>
    <ligand>
        <name>1-deoxy-D-xylulose 5-phosphate</name>
        <dbReference type="ChEBI" id="CHEBI:57792"/>
    </ligand>
</feature>
<accession>A0A5Q2Q946</accession>
<feature type="binding site" evidence="4">
    <location>
        <position position="188"/>
    </location>
    <ligand>
        <name>3-amino-2-oxopropyl phosphate</name>
        <dbReference type="ChEBI" id="CHEBI:57279"/>
    </ligand>
</feature>
<evidence type="ECO:0000256" key="4">
    <source>
        <dbReference type="HAMAP-Rule" id="MF_00279"/>
    </source>
</evidence>
<feature type="binding site" evidence="4">
    <location>
        <position position="102"/>
    </location>
    <ligand>
        <name>1-deoxy-D-xylulose 5-phosphate</name>
        <dbReference type="ChEBI" id="CHEBI:57792"/>
    </ligand>
</feature>
<evidence type="ECO:0000256" key="3">
    <source>
        <dbReference type="ARBA" id="ARBA00023096"/>
    </source>
</evidence>
<feature type="active site" description="Proton donor" evidence="4">
    <location>
        <position position="187"/>
    </location>
</feature>
<evidence type="ECO:0000313" key="7">
    <source>
        <dbReference type="Proteomes" id="UP000388235"/>
    </source>
</evidence>
<feature type="site" description="Transition state stabilizer" evidence="4">
    <location>
        <position position="153"/>
    </location>
</feature>
<keyword evidence="1 4" id="KW-0963">Cytoplasm</keyword>
<dbReference type="Gene3D" id="3.20.20.70">
    <property type="entry name" value="Aldolase class I"/>
    <property type="match status" value="1"/>
</dbReference>
<dbReference type="PANTHER" id="PTHR30456:SF0">
    <property type="entry name" value="PYRIDOXINE 5'-PHOSPHATE SYNTHASE"/>
    <property type="match status" value="1"/>
</dbReference>
<dbReference type="NCBIfam" id="TIGR00559">
    <property type="entry name" value="pdxJ"/>
    <property type="match status" value="1"/>
</dbReference>
<feature type="active site" description="Proton acceptor" evidence="4">
    <location>
        <position position="72"/>
    </location>
</feature>
<gene>
    <name evidence="4" type="primary">pdxJ</name>
    <name evidence="6" type="ORF">GH975_09160</name>
</gene>
<comment type="subunit">
    <text evidence="4">Homooctamer; tetramer of dimers.</text>
</comment>
<name>A0A5Q2Q946_9GAMM</name>
<dbReference type="InterPro" id="IPR013785">
    <property type="entry name" value="Aldolase_TIM"/>
</dbReference>
<dbReference type="Proteomes" id="UP000388235">
    <property type="component" value="Chromosome"/>
</dbReference>
<reference evidence="6 7" key="1">
    <citation type="submission" date="2019-11" db="EMBL/GenBank/DDBJ databases">
        <authorList>
            <person name="Khan S.A."/>
            <person name="Jeon C.O."/>
            <person name="Chun B.H."/>
        </authorList>
    </citation>
    <scope>NUCLEOTIDE SEQUENCE [LARGE SCALE GENOMIC DNA]</scope>
    <source>
        <strain evidence="6 7">IMCC 1097</strain>
    </source>
</reference>
<dbReference type="HAMAP" id="MF_00279">
    <property type="entry name" value="PdxJ"/>
    <property type="match status" value="1"/>
</dbReference>
<protein>
    <recommendedName>
        <fullName evidence="4 5">Pyridoxine 5'-phosphate synthase</fullName>
        <shortName evidence="4">PNP synthase</shortName>
        <ecNumber evidence="4 5">2.6.99.2</ecNumber>
    </recommendedName>
</protein>
<dbReference type="UniPathway" id="UPA00244">
    <property type="reaction ID" value="UER00313"/>
</dbReference>
<dbReference type="InterPro" id="IPR036130">
    <property type="entry name" value="Pyridoxine-5'_phos_synth"/>
</dbReference>
<evidence type="ECO:0000256" key="1">
    <source>
        <dbReference type="ARBA" id="ARBA00022490"/>
    </source>
</evidence>
<comment type="pathway">
    <text evidence="4">Cofactor biosynthesis; pyridoxine 5'-phosphate biosynthesis; pyridoxine 5'-phosphate from D-erythrose 4-phosphate: step 5/5.</text>
</comment>
<feature type="binding site" evidence="4">
    <location>
        <position position="9"/>
    </location>
    <ligand>
        <name>3-amino-2-oxopropyl phosphate</name>
        <dbReference type="ChEBI" id="CHEBI:57279"/>
    </ligand>
</feature>
<dbReference type="RefSeq" id="WP_153714232.1">
    <property type="nucleotide sequence ID" value="NZ_CP045871.1"/>
</dbReference>
<comment type="function">
    <text evidence="4">Catalyzes the complicated ring closure reaction between the two acyclic compounds 1-deoxy-D-xylulose-5-phosphate (DXP) and 3-amino-2-oxopropyl phosphate (1-amino-acetone-3-phosphate or AAP) to form pyridoxine 5'-phosphate (PNP) and inorganic phosphate.</text>
</comment>
<dbReference type="GO" id="GO:0005829">
    <property type="term" value="C:cytosol"/>
    <property type="evidence" value="ECO:0007669"/>
    <property type="project" value="TreeGrafter"/>
</dbReference>
<feature type="active site" description="Proton acceptor" evidence="4">
    <location>
        <position position="45"/>
    </location>
</feature>
<dbReference type="CDD" id="cd00003">
    <property type="entry name" value="PNPsynthase"/>
    <property type="match status" value="1"/>
</dbReference>
<dbReference type="AlphaFoldDB" id="A0A5Q2Q946"/>
<comment type="subcellular location">
    <subcellularLocation>
        <location evidence="4">Cytoplasm</location>
    </subcellularLocation>
</comment>
<feature type="binding site" evidence="4">
    <location>
        <position position="20"/>
    </location>
    <ligand>
        <name>3-amino-2-oxopropyl phosphate</name>
        <dbReference type="ChEBI" id="CHEBI:57279"/>
    </ligand>
</feature>
<feature type="binding site" evidence="4">
    <location>
        <position position="47"/>
    </location>
    <ligand>
        <name>1-deoxy-D-xylulose 5-phosphate</name>
        <dbReference type="ChEBI" id="CHEBI:57792"/>
    </ligand>
</feature>
<dbReference type="OrthoDB" id="9806590at2"/>
<dbReference type="GO" id="GO:0033856">
    <property type="term" value="F:pyridoxine 5'-phosphate synthase activity"/>
    <property type="evidence" value="ECO:0007669"/>
    <property type="project" value="UniProtKB-UniRule"/>
</dbReference>
<dbReference type="EMBL" id="CP045871">
    <property type="protein sequence ID" value="QGG80728.1"/>
    <property type="molecule type" value="Genomic_DNA"/>
</dbReference>
<keyword evidence="3 4" id="KW-0664">Pyridoxine biosynthesis</keyword>
<comment type="catalytic activity">
    <reaction evidence="4">
        <text>3-amino-2-oxopropyl phosphate + 1-deoxy-D-xylulose 5-phosphate = pyridoxine 5'-phosphate + phosphate + 2 H2O + H(+)</text>
        <dbReference type="Rhea" id="RHEA:15265"/>
        <dbReference type="ChEBI" id="CHEBI:15377"/>
        <dbReference type="ChEBI" id="CHEBI:15378"/>
        <dbReference type="ChEBI" id="CHEBI:43474"/>
        <dbReference type="ChEBI" id="CHEBI:57279"/>
        <dbReference type="ChEBI" id="CHEBI:57792"/>
        <dbReference type="ChEBI" id="CHEBI:58589"/>
        <dbReference type="EC" id="2.6.99.2"/>
    </reaction>
</comment>
<evidence type="ECO:0000256" key="5">
    <source>
        <dbReference type="NCBIfam" id="TIGR00559"/>
    </source>
</evidence>
<feature type="binding site" evidence="4">
    <location>
        <begin position="209"/>
        <end position="210"/>
    </location>
    <ligand>
        <name>3-amino-2-oxopropyl phosphate</name>
        <dbReference type="ChEBI" id="CHEBI:57279"/>
    </ligand>
</feature>
<sequence length="240" mass="25334">MSRVLLGVNIDHIATVRNARGGRFPCPVEAALVAEAHGADGITAHLREDRRHIKDGDIRRLKAEIATRLNFEMAVTDEMVDLACQVQPAYVCLVPEKREELTTEGGLDVVGQFARIQAATARLNDAGIEVSLFIDPNADQLAASRDAGASTVELHTGSYAEGHEGIQVLADAMRTGRDMGLVMNAGHGLDLANVGPVARLDGMHELNIGFAIVGRALTIGLGPAVAEMKAAIDRACGLAG</sequence>
<dbReference type="GO" id="GO:0008615">
    <property type="term" value="P:pyridoxine biosynthetic process"/>
    <property type="evidence" value="ECO:0007669"/>
    <property type="project" value="UniProtKB-UniRule"/>
</dbReference>
<dbReference type="NCBIfam" id="NF003627">
    <property type="entry name" value="PRK05265.1-5"/>
    <property type="match status" value="1"/>
</dbReference>
<feature type="binding site" evidence="4">
    <location>
        <begin position="11"/>
        <end position="12"/>
    </location>
    <ligand>
        <name>1-deoxy-D-xylulose 5-phosphate</name>
        <dbReference type="ChEBI" id="CHEBI:57792"/>
    </ligand>
</feature>
<evidence type="ECO:0000313" key="6">
    <source>
        <dbReference type="EMBL" id="QGG80728.1"/>
    </source>
</evidence>
<organism evidence="6 7">
    <name type="scientific">Litorivicinus lipolyticus</name>
    <dbReference type="NCBI Taxonomy" id="418701"/>
    <lineage>
        <taxon>Bacteria</taxon>
        <taxon>Pseudomonadati</taxon>
        <taxon>Pseudomonadota</taxon>
        <taxon>Gammaproteobacteria</taxon>
        <taxon>Oceanospirillales</taxon>
        <taxon>Litorivicinaceae</taxon>
        <taxon>Litorivicinus</taxon>
    </lineage>
</organism>
<keyword evidence="2 4" id="KW-0808">Transferase</keyword>
<keyword evidence="7" id="KW-1185">Reference proteome</keyword>
<dbReference type="EC" id="2.6.99.2" evidence="4 5"/>